<dbReference type="RefSeq" id="WP_200287639.1">
    <property type="nucleotide sequence ID" value="NZ_JACIGF010000003.1"/>
</dbReference>
<dbReference type="EMBL" id="SLXO01000003">
    <property type="protein sequence ID" value="TCP36389.1"/>
    <property type="molecule type" value="Genomic_DNA"/>
</dbReference>
<gene>
    <name evidence="11" type="ORF">EV659_103280</name>
</gene>
<evidence type="ECO:0000256" key="4">
    <source>
        <dbReference type="ARBA" id="ARBA00022490"/>
    </source>
</evidence>
<reference evidence="11 12" key="1">
    <citation type="submission" date="2019-03" db="EMBL/GenBank/DDBJ databases">
        <title>Genomic Encyclopedia of Type Strains, Phase IV (KMG-IV): sequencing the most valuable type-strain genomes for metagenomic binning, comparative biology and taxonomic classification.</title>
        <authorList>
            <person name="Goeker M."/>
        </authorList>
    </citation>
    <scope>NUCLEOTIDE SEQUENCE [LARGE SCALE GENOMIC DNA]</scope>
    <source>
        <strain evidence="11 12">DSM 2132</strain>
    </source>
</reference>
<organism evidence="11 12">
    <name type="scientific">Rhodothalassium salexigens DSM 2132</name>
    <dbReference type="NCBI Taxonomy" id="1188247"/>
    <lineage>
        <taxon>Bacteria</taxon>
        <taxon>Pseudomonadati</taxon>
        <taxon>Pseudomonadota</taxon>
        <taxon>Alphaproteobacteria</taxon>
        <taxon>Rhodothalassiales</taxon>
        <taxon>Rhodothalassiaceae</taxon>
        <taxon>Rhodothalassium</taxon>
    </lineage>
</organism>
<evidence type="ECO:0000256" key="8">
    <source>
        <dbReference type="ARBA" id="ARBA00022840"/>
    </source>
</evidence>
<evidence type="ECO:0000256" key="7">
    <source>
        <dbReference type="ARBA" id="ARBA00022741"/>
    </source>
</evidence>
<dbReference type="InParanoid" id="A0A4R2PLA3"/>
<dbReference type="Gene3D" id="3.40.50.300">
    <property type="entry name" value="P-loop containing nucleotide triphosphate hydrolases"/>
    <property type="match status" value="1"/>
</dbReference>
<dbReference type="AlphaFoldDB" id="A0A4R2PLA3"/>
<dbReference type="PANTHER" id="PTHR33540:SF2">
    <property type="entry name" value="TRNA THREONYLCARBAMOYLADENOSINE BIOSYNTHESIS PROTEIN TSAE"/>
    <property type="match status" value="1"/>
</dbReference>
<dbReference type="GO" id="GO:0005524">
    <property type="term" value="F:ATP binding"/>
    <property type="evidence" value="ECO:0007669"/>
    <property type="project" value="UniProtKB-KW"/>
</dbReference>
<keyword evidence="7" id="KW-0547">Nucleotide-binding</keyword>
<dbReference type="Proteomes" id="UP000295399">
    <property type="component" value="Unassembled WGS sequence"/>
</dbReference>
<evidence type="ECO:0000313" key="12">
    <source>
        <dbReference type="Proteomes" id="UP000295399"/>
    </source>
</evidence>
<sequence>MTSPAGSRHLSRGCCLPDAMATERAGASLGRAVATALDRAMALEGAAGPSAVIGLTGPLGAGKTCFARAFVRAYLGDPGAEVPSPTFTLVQHYEPPAPSGRPPLWHADLYRLGDPDEIHELDLLGAGEAAVVLVEWPDRAGPYWPDDAVEVALAIAADDSRTLTLSAPPAWTALLEALP</sequence>
<accession>A0A4R2PLA3</accession>
<evidence type="ECO:0000256" key="2">
    <source>
        <dbReference type="ARBA" id="ARBA00007599"/>
    </source>
</evidence>
<keyword evidence="9" id="KW-0460">Magnesium</keyword>
<dbReference type="PANTHER" id="PTHR33540">
    <property type="entry name" value="TRNA THREONYLCARBAMOYLADENOSINE BIOSYNTHESIS PROTEIN TSAE"/>
    <property type="match status" value="1"/>
</dbReference>
<protein>
    <recommendedName>
        <fullName evidence="3">tRNA threonylcarbamoyladenosine biosynthesis protein TsaE</fullName>
    </recommendedName>
    <alternativeName>
        <fullName evidence="10">t(6)A37 threonylcarbamoyladenosine biosynthesis protein TsaE</fullName>
    </alternativeName>
</protein>
<dbReference type="GO" id="GO:0002949">
    <property type="term" value="P:tRNA threonylcarbamoyladenosine modification"/>
    <property type="evidence" value="ECO:0007669"/>
    <property type="project" value="InterPro"/>
</dbReference>
<dbReference type="InterPro" id="IPR003442">
    <property type="entry name" value="T6A_TsaE"/>
</dbReference>
<name>A0A4R2PLA3_RHOSA</name>
<keyword evidence="5" id="KW-0819">tRNA processing</keyword>
<dbReference type="FunCoup" id="A0A4R2PLA3">
    <property type="interactions" value="280"/>
</dbReference>
<comment type="similarity">
    <text evidence="2">Belongs to the TsaE family.</text>
</comment>
<comment type="caution">
    <text evidence="11">The sequence shown here is derived from an EMBL/GenBank/DDBJ whole genome shotgun (WGS) entry which is preliminary data.</text>
</comment>
<dbReference type="Pfam" id="PF02367">
    <property type="entry name" value="TsaE"/>
    <property type="match status" value="1"/>
</dbReference>
<keyword evidence="6" id="KW-0479">Metal-binding</keyword>
<keyword evidence="4" id="KW-0963">Cytoplasm</keyword>
<keyword evidence="12" id="KW-1185">Reference proteome</keyword>
<dbReference type="SUPFAM" id="SSF52540">
    <property type="entry name" value="P-loop containing nucleoside triphosphate hydrolases"/>
    <property type="match status" value="1"/>
</dbReference>
<evidence type="ECO:0000256" key="6">
    <source>
        <dbReference type="ARBA" id="ARBA00022723"/>
    </source>
</evidence>
<comment type="subcellular location">
    <subcellularLocation>
        <location evidence="1">Cytoplasm</location>
    </subcellularLocation>
</comment>
<evidence type="ECO:0000313" key="11">
    <source>
        <dbReference type="EMBL" id="TCP36389.1"/>
    </source>
</evidence>
<evidence type="ECO:0000256" key="5">
    <source>
        <dbReference type="ARBA" id="ARBA00022694"/>
    </source>
</evidence>
<dbReference type="GO" id="GO:0046872">
    <property type="term" value="F:metal ion binding"/>
    <property type="evidence" value="ECO:0007669"/>
    <property type="project" value="UniProtKB-KW"/>
</dbReference>
<evidence type="ECO:0000256" key="9">
    <source>
        <dbReference type="ARBA" id="ARBA00022842"/>
    </source>
</evidence>
<dbReference type="GO" id="GO:0005737">
    <property type="term" value="C:cytoplasm"/>
    <property type="evidence" value="ECO:0007669"/>
    <property type="project" value="UniProtKB-SubCell"/>
</dbReference>
<dbReference type="InterPro" id="IPR027417">
    <property type="entry name" value="P-loop_NTPase"/>
</dbReference>
<keyword evidence="8" id="KW-0067">ATP-binding</keyword>
<evidence type="ECO:0000256" key="1">
    <source>
        <dbReference type="ARBA" id="ARBA00004496"/>
    </source>
</evidence>
<evidence type="ECO:0000256" key="10">
    <source>
        <dbReference type="ARBA" id="ARBA00032441"/>
    </source>
</evidence>
<proteinExistence type="inferred from homology"/>
<dbReference type="NCBIfam" id="TIGR00150">
    <property type="entry name" value="T6A_YjeE"/>
    <property type="match status" value="1"/>
</dbReference>
<evidence type="ECO:0000256" key="3">
    <source>
        <dbReference type="ARBA" id="ARBA00019010"/>
    </source>
</evidence>